<protein>
    <submittedName>
        <fullName evidence="1">Uncharacterized protein</fullName>
    </submittedName>
</protein>
<dbReference type="STRING" id="31958.SD37_31690"/>
<organism evidence="1 2">
    <name type="scientific">Amycolatopsis orientalis</name>
    <name type="common">Nocardia orientalis</name>
    <dbReference type="NCBI Taxonomy" id="31958"/>
    <lineage>
        <taxon>Bacteria</taxon>
        <taxon>Bacillati</taxon>
        <taxon>Actinomycetota</taxon>
        <taxon>Actinomycetes</taxon>
        <taxon>Pseudonocardiales</taxon>
        <taxon>Pseudonocardiaceae</taxon>
        <taxon>Amycolatopsis</taxon>
    </lineage>
</organism>
<reference evidence="1 2" key="1">
    <citation type="journal article" date="2015" name="Genome Announc.">
        <title>Draft Genome Sequence of Norvancomycin-Producing Strain Amycolatopsis orientalis CPCC200066.</title>
        <authorList>
            <person name="Lei X."/>
            <person name="Yuan F."/>
            <person name="Shi Y."/>
            <person name="Li X."/>
            <person name="Wang L."/>
            <person name="Hong B."/>
        </authorList>
    </citation>
    <scope>NUCLEOTIDE SEQUENCE [LARGE SCALE GENOMIC DNA]</scope>
    <source>
        <strain evidence="1 2">B-37</strain>
    </source>
</reference>
<dbReference type="RefSeq" id="WP_044852053.1">
    <property type="nucleotide sequence ID" value="NZ_CP016174.1"/>
</dbReference>
<sequence>MAYGNSFADMHQDICGHLKVALNGLVTGTWFATGDEHNMSDSAFADLKTRRITATREAEELIAQALKRLDQVNPDHASNGSKG</sequence>
<name>A0A193C5K5_AMYOR</name>
<evidence type="ECO:0000313" key="1">
    <source>
        <dbReference type="EMBL" id="ANN19734.1"/>
    </source>
</evidence>
<dbReference type="KEGG" id="aori:SD37_31690"/>
<gene>
    <name evidence="1" type="ORF">SD37_31690</name>
</gene>
<evidence type="ECO:0000313" key="2">
    <source>
        <dbReference type="Proteomes" id="UP000093695"/>
    </source>
</evidence>
<accession>A0A193C5K5</accession>
<dbReference type="EMBL" id="CP016174">
    <property type="protein sequence ID" value="ANN19734.1"/>
    <property type="molecule type" value="Genomic_DNA"/>
</dbReference>
<proteinExistence type="predicted"/>
<keyword evidence="2" id="KW-1185">Reference proteome</keyword>
<dbReference type="Proteomes" id="UP000093695">
    <property type="component" value="Chromosome"/>
</dbReference>
<dbReference type="AlphaFoldDB" id="A0A193C5K5"/>